<organism evidence="2 3">
    <name type="scientific">Methyloligella solikamskensis</name>
    <dbReference type="NCBI Taxonomy" id="1177756"/>
    <lineage>
        <taxon>Bacteria</taxon>
        <taxon>Pseudomonadati</taxon>
        <taxon>Pseudomonadota</taxon>
        <taxon>Alphaproteobacteria</taxon>
        <taxon>Hyphomicrobiales</taxon>
        <taxon>Hyphomicrobiaceae</taxon>
        <taxon>Methyloligella</taxon>
    </lineage>
</organism>
<dbReference type="PROSITE" id="PS50851">
    <property type="entry name" value="CHEW"/>
    <property type="match status" value="1"/>
</dbReference>
<dbReference type="PANTHER" id="PTHR22617">
    <property type="entry name" value="CHEMOTAXIS SENSOR HISTIDINE KINASE-RELATED"/>
    <property type="match status" value="1"/>
</dbReference>
<dbReference type="Gene3D" id="2.30.30.40">
    <property type="entry name" value="SH3 Domains"/>
    <property type="match status" value="1"/>
</dbReference>
<dbReference type="SMART" id="SM00260">
    <property type="entry name" value="CheW"/>
    <property type="match status" value="1"/>
</dbReference>
<protein>
    <submittedName>
        <fullName evidence="2">Chemotaxis protein CheW</fullName>
    </submittedName>
</protein>
<proteinExistence type="predicted"/>
<gene>
    <name evidence="2" type="ORF">ACFQ2F_05660</name>
</gene>
<reference evidence="3" key="1">
    <citation type="journal article" date="2019" name="Int. J. Syst. Evol. Microbiol.">
        <title>The Global Catalogue of Microorganisms (GCM) 10K type strain sequencing project: providing services to taxonomists for standard genome sequencing and annotation.</title>
        <authorList>
            <consortium name="The Broad Institute Genomics Platform"/>
            <consortium name="The Broad Institute Genome Sequencing Center for Infectious Disease"/>
            <person name="Wu L."/>
            <person name="Ma J."/>
        </authorList>
    </citation>
    <scope>NUCLEOTIDE SEQUENCE [LARGE SCALE GENOMIC DNA]</scope>
    <source>
        <strain evidence="3">CCUG 61697</strain>
    </source>
</reference>
<accession>A0ABW3J942</accession>
<dbReference type="EMBL" id="JBHTJO010000001">
    <property type="protein sequence ID" value="MFD0986579.1"/>
    <property type="molecule type" value="Genomic_DNA"/>
</dbReference>
<dbReference type="PANTHER" id="PTHR22617:SF23">
    <property type="entry name" value="CHEMOTAXIS PROTEIN CHEW"/>
    <property type="match status" value="1"/>
</dbReference>
<dbReference type="InterPro" id="IPR039315">
    <property type="entry name" value="CheW"/>
</dbReference>
<dbReference type="Pfam" id="PF01584">
    <property type="entry name" value="CheW"/>
    <property type="match status" value="1"/>
</dbReference>
<keyword evidence="3" id="KW-1185">Reference proteome</keyword>
<dbReference type="InterPro" id="IPR036061">
    <property type="entry name" value="CheW-like_dom_sf"/>
</dbReference>
<dbReference type="SUPFAM" id="SSF50341">
    <property type="entry name" value="CheW-like"/>
    <property type="match status" value="1"/>
</dbReference>
<dbReference type="Proteomes" id="UP001597102">
    <property type="component" value="Unassembled WGS sequence"/>
</dbReference>
<dbReference type="RefSeq" id="WP_379086983.1">
    <property type="nucleotide sequence ID" value="NZ_JBHTJO010000001.1"/>
</dbReference>
<feature type="domain" description="CheW-like" evidence="1">
    <location>
        <begin position="14"/>
        <end position="154"/>
    </location>
</feature>
<name>A0ABW3J942_9HYPH</name>
<comment type="caution">
    <text evidence="2">The sequence shown here is derived from an EMBL/GenBank/DDBJ whole genome shotgun (WGS) entry which is preliminary data.</text>
</comment>
<dbReference type="Gene3D" id="2.40.50.180">
    <property type="entry name" value="CheA-289, Domain 4"/>
    <property type="match status" value="1"/>
</dbReference>
<sequence>MNQQMSDQIRRRAEEGYVTAMVGDQLFGVALTQVRDVFVPKGICRVPMAPPSVAGLLSLRGRVVTAIDLRRRLGLPAREADAPCVAIGIERGQEVYGLIADRIGNVLRPAAESFEANPINLASSWSEVCAGMHRLEEGVMVVLDIESLLNAEKLKEAA</sequence>
<evidence type="ECO:0000313" key="3">
    <source>
        <dbReference type="Proteomes" id="UP001597102"/>
    </source>
</evidence>
<dbReference type="InterPro" id="IPR002545">
    <property type="entry name" value="CheW-lke_dom"/>
</dbReference>
<evidence type="ECO:0000259" key="1">
    <source>
        <dbReference type="PROSITE" id="PS50851"/>
    </source>
</evidence>
<evidence type="ECO:0000313" key="2">
    <source>
        <dbReference type="EMBL" id="MFD0986579.1"/>
    </source>
</evidence>